<dbReference type="RefSeq" id="WP_261516475.1">
    <property type="nucleotide sequence ID" value="NZ_JAODNV010000016.1"/>
</dbReference>
<name>A0A9X3B0B2_9HYPH</name>
<accession>A0A9X3B0B2</accession>
<dbReference type="Proteomes" id="UP001149009">
    <property type="component" value="Unassembled WGS sequence"/>
</dbReference>
<reference evidence="1" key="1">
    <citation type="submission" date="2022-08" db="EMBL/GenBank/DDBJ databases">
        <title>Chelativorans sichuanense sp. nov., a paraffin oil-degrading bacterium isolated from a mixture of oil-based drill cuttings and paddy soil.</title>
        <authorList>
            <person name="Yu J."/>
            <person name="Liu H."/>
            <person name="Chen Q."/>
        </authorList>
    </citation>
    <scope>NUCLEOTIDE SEQUENCE</scope>
    <source>
        <strain evidence="1">SCAU 2101</strain>
    </source>
</reference>
<proteinExistence type="predicted"/>
<comment type="caution">
    <text evidence="1">The sequence shown here is derived from an EMBL/GenBank/DDBJ whole genome shotgun (WGS) entry which is preliminary data.</text>
</comment>
<dbReference type="GO" id="GO:0016829">
    <property type="term" value="F:lyase activity"/>
    <property type="evidence" value="ECO:0007669"/>
    <property type="project" value="InterPro"/>
</dbReference>
<protein>
    <submittedName>
        <fullName evidence="1">MaoC/PaaZ C-terminal domain-containing protein</fullName>
    </submittedName>
</protein>
<dbReference type="Pfam" id="PF19315">
    <property type="entry name" value="MC_hydratase"/>
    <property type="match status" value="1"/>
</dbReference>
<dbReference type="PANTHER" id="PTHR43664">
    <property type="entry name" value="MONOAMINE OXIDASE-RELATED"/>
    <property type="match status" value="1"/>
</dbReference>
<dbReference type="EMBL" id="JAODNV010000016">
    <property type="protein sequence ID" value="MCT8991550.1"/>
    <property type="molecule type" value="Genomic_DNA"/>
</dbReference>
<sequence length="174" mass="19022">MITHLSHIAIGNSEFVETLGLEFDDLEPGLVIEHRPGFLFSWDEARYRAAIAGDHAPVLMDPAVAAQAGGGQAEISQTWIVAAFAATTTRAFGRVVANLAWENVVFANPVRDGDMVFAESRILDKRVSKSRPDQGILHIATRGLVRGGHEVCRYERKLLVYRTAQGPHKAAGYV</sequence>
<dbReference type="InterPro" id="IPR052342">
    <property type="entry name" value="MCH/BMMD"/>
</dbReference>
<organism evidence="1 2">
    <name type="scientific">Chelativorans petroleitrophicus</name>
    <dbReference type="NCBI Taxonomy" id="2975484"/>
    <lineage>
        <taxon>Bacteria</taxon>
        <taxon>Pseudomonadati</taxon>
        <taxon>Pseudomonadota</taxon>
        <taxon>Alphaproteobacteria</taxon>
        <taxon>Hyphomicrobiales</taxon>
        <taxon>Phyllobacteriaceae</taxon>
        <taxon>Chelativorans</taxon>
    </lineage>
</organism>
<dbReference type="InterPro" id="IPR048274">
    <property type="entry name" value="MC_hydratase"/>
</dbReference>
<dbReference type="AlphaFoldDB" id="A0A9X3B0B2"/>
<gene>
    <name evidence="1" type="ORF">NYR54_14815</name>
</gene>
<evidence type="ECO:0000313" key="2">
    <source>
        <dbReference type="Proteomes" id="UP001149009"/>
    </source>
</evidence>
<evidence type="ECO:0000313" key="1">
    <source>
        <dbReference type="EMBL" id="MCT8991550.1"/>
    </source>
</evidence>
<dbReference type="InterPro" id="IPR029069">
    <property type="entry name" value="HotDog_dom_sf"/>
</dbReference>
<dbReference type="Gene3D" id="3.10.129.10">
    <property type="entry name" value="Hotdog Thioesterase"/>
    <property type="match status" value="1"/>
</dbReference>
<dbReference type="PANTHER" id="PTHR43664:SF1">
    <property type="entry name" value="BETA-METHYLMALYL-COA DEHYDRATASE"/>
    <property type="match status" value="1"/>
</dbReference>
<keyword evidence="2" id="KW-1185">Reference proteome</keyword>
<dbReference type="SUPFAM" id="SSF54637">
    <property type="entry name" value="Thioesterase/thiol ester dehydrase-isomerase"/>
    <property type="match status" value="1"/>
</dbReference>